<dbReference type="InterPro" id="IPR035906">
    <property type="entry name" value="MetI-like_sf"/>
</dbReference>
<feature type="domain" description="ABC transmembrane type-1" evidence="11">
    <location>
        <begin position="69"/>
        <end position="285"/>
    </location>
</feature>
<keyword evidence="5 10" id="KW-0592">Phosphate transport</keyword>
<feature type="transmembrane region" description="Helical" evidence="9">
    <location>
        <begin position="106"/>
        <end position="130"/>
    </location>
</feature>
<evidence type="ECO:0000256" key="9">
    <source>
        <dbReference type="RuleBase" id="RU363032"/>
    </source>
</evidence>
<feature type="transmembrane region" description="Helical" evidence="9">
    <location>
        <begin position="62"/>
        <end position="94"/>
    </location>
</feature>
<dbReference type="GO" id="GO:0006817">
    <property type="term" value="P:phosphate ion transport"/>
    <property type="evidence" value="ECO:0007669"/>
    <property type="project" value="UniProtKB-KW"/>
</dbReference>
<gene>
    <name evidence="12" type="primary">pstC_1</name>
    <name evidence="12" type="ORF">NCTC11388_04316</name>
</gene>
<dbReference type="PROSITE" id="PS50928">
    <property type="entry name" value="ABC_TM1"/>
    <property type="match status" value="1"/>
</dbReference>
<dbReference type="Pfam" id="PF00528">
    <property type="entry name" value="BPD_transp_1"/>
    <property type="match status" value="1"/>
</dbReference>
<comment type="subcellular location">
    <subcellularLocation>
        <location evidence="1 9">Cell membrane</location>
        <topology evidence="1 9">Multi-pass membrane protein</topology>
    </subcellularLocation>
</comment>
<comment type="caution">
    <text evidence="10">Lacks conserved residue(s) required for the propagation of feature annotation.</text>
</comment>
<dbReference type="Gene3D" id="1.10.3720.10">
    <property type="entry name" value="MetI-like"/>
    <property type="match status" value="1"/>
</dbReference>
<keyword evidence="7 9" id="KW-1133">Transmembrane helix</keyword>
<dbReference type="PANTHER" id="PTHR30425:SF1">
    <property type="entry name" value="PHOSPHATE TRANSPORT SYSTEM PERMEASE PROTEIN PSTC"/>
    <property type="match status" value="1"/>
</dbReference>
<evidence type="ECO:0000256" key="2">
    <source>
        <dbReference type="ARBA" id="ARBA00007069"/>
    </source>
</evidence>
<evidence type="ECO:0000256" key="6">
    <source>
        <dbReference type="ARBA" id="ARBA00022692"/>
    </source>
</evidence>
<dbReference type="InterPro" id="IPR000515">
    <property type="entry name" value="MetI-like"/>
</dbReference>
<evidence type="ECO:0000313" key="12">
    <source>
        <dbReference type="EMBL" id="SUJ28394.1"/>
    </source>
</evidence>
<organism evidence="12 13">
    <name type="scientific">Sphingobacterium spiritivorum</name>
    <name type="common">Flavobacterium spiritivorum</name>
    <dbReference type="NCBI Taxonomy" id="258"/>
    <lineage>
        <taxon>Bacteria</taxon>
        <taxon>Pseudomonadati</taxon>
        <taxon>Bacteroidota</taxon>
        <taxon>Sphingobacteriia</taxon>
        <taxon>Sphingobacteriales</taxon>
        <taxon>Sphingobacteriaceae</taxon>
        <taxon>Sphingobacterium</taxon>
    </lineage>
</organism>
<dbReference type="GO" id="GO:0005886">
    <property type="term" value="C:plasma membrane"/>
    <property type="evidence" value="ECO:0007669"/>
    <property type="project" value="UniProtKB-SubCell"/>
</dbReference>
<dbReference type="AlphaFoldDB" id="A0A380CUJ6"/>
<evidence type="ECO:0000256" key="8">
    <source>
        <dbReference type="ARBA" id="ARBA00023136"/>
    </source>
</evidence>
<keyword evidence="6 9" id="KW-0812">Transmembrane</keyword>
<evidence type="ECO:0000313" key="13">
    <source>
        <dbReference type="Proteomes" id="UP000254893"/>
    </source>
</evidence>
<keyword evidence="8 9" id="KW-0472">Membrane</keyword>
<dbReference type="InterPro" id="IPR051124">
    <property type="entry name" value="Phosphate_Transport_Permease"/>
</dbReference>
<evidence type="ECO:0000256" key="10">
    <source>
        <dbReference type="RuleBase" id="RU363054"/>
    </source>
</evidence>
<reference evidence="12 13" key="1">
    <citation type="submission" date="2018-06" db="EMBL/GenBank/DDBJ databases">
        <authorList>
            <consortium name="Pathogen Informatics"/>
            <person name="Doyle S."/>
        </authorList>
    </citation>
    <scope>NUCLEOTIDE SEQUENCE [LARGE SCALE GENOMIC DNA]</scope>
    <source>
        <strain evidence="12 13">NCTC11388</strain>
    </source>
</reference>
<keyword evidence="3 9" id="KW-0813">Transport</keyword>
<evidence type="ECO:0000259" key="11">
    <source>
        <dbReference type="PROSITE" id="PS50928"/>
    </source>
</evidence>
<proteinExistence type="inferred from homology"/>
<dbReference type="PANTHER" id="PTHR30425">
    <property type="entry name" value="PHOSPHATE TRANSPORT SYSTEM PERMEASE PROTEIN PST"/>
    <property type="match status" value="1"/>
</dbReference>
<feature type="transmembrane region" description="Helical" evidence="9">
    <location>
        <begin position="16"/>
        <end position="42"/>
    </location>
</feature>
<dbReference type="GO" id="GO:0005315">
    <property type="term" value="F:phosphate transmembrane transporter activity"/>
    <property type="evidence" value="ECO:0007669"/>
    <property type="project" value="InterPro"/>
</dbReference>
<evidence type="ECO:0000256" key="5">
    <source>
        <dbReference type="ARBA" id="ARBA00022592"/>
    </source>
</evidence>
<accession>A0A380CUJ6</accession>
<comment type="similarity">
    <text evidence="2 10">Belongs to the binding-protein-dependent transport system permease family. CysTW subfamily.</text>
</comment>
<keyword evidence="4 10" id="KW-1003">Cell membrane</keyword>
<dbReference type="NCBIfam" id="TIGR02138">
    <property type="entry name" value="phosphate_pstC"/>
    <property type="match status" value="1"/>
</dbReference>
<evidence type="ECO:0000256" key="3">
    <source>
        <dbReference type="ARBA" id="ARBA00022448"/>
    </source>
</evidence>
<dbReference type="RefSeq" id="WP_115171589.1">
    <property type="nucleotide sequence ID" value="NZ_UGYW01000002.1"/>
</dbReference>
<feature type="transmembrane region" description="Helical" evidence="9">
    <location>
        <begin position="266"/>
        <end position="289"/>
    </location>
</feature>
<dbReference type="Proteomes" id="UP000254893">
    <property type="component" value="Unassembled WGS sequence"/>
</dbReference>
<dbReference type="CDD" id="cd06261">
    <property type="entry name" value="TM_PBP2"/>
    <property type="match status" value="1"/>
</dbReference>
<sequence length="298" mass="31993">MLINRILKDKIIQKSTLVLLIASISVVALIGIGLAVKSVPLFESTSVVSLLTQKIWSPMKGFFGFLPFIMGTLSVTLIAVLVAAPLCILTAVYLTEYAGKSLRNMMLPLVNVLAAIPPVLYGVWGVLFIVPAVQDYIAPIFGVTTSGYTVLSGGLVLAVMIFPIMISIMVEVLQTIPYELKSASMSLGATKWETIQKVVLIKAKPGIFAATVLAVSRAFGETVAVLMVCGNVPKIPTSIFDAGYPIPALIANNFGEMMSIPLYDSALMFAALLLFVIIFGFNLISRLILNKLEGKYNG</sequence>
<evidence type="ECO:0000256" key="7">
    <source>
        <dbReference type="ARBA" id="ARBA00022989"/>
    </source>
</evidence>
<dbReference type="EMBL" id="UGYW01000002">
    <property type="protein sequence ID" value="SUJ28394.1"/>
    <property type="molecule type" value="Genomic_DNA"/>
</dbReference>
<feature type="transmembrane region" description="Helical" evidence="9">
    <location>
        <begin position="150"/>
        <end position="173"/>
    </location>
</feature>
<evidence type="ECO:0000256" key="1">
    <source>
        <dbReference type="ARBA" id="ARBA00004651"/>
    </source>
</evidence>
<protein>
    <recommendedName>
        <fullName evidence="10">Phosphate transport system permease protein</fullName>
    </recommendedName>
</protein>
<dbReference type="InterPro" id="IPR011864">
    <property type="entry name" value="Phosphate_PstC"/>
</dbReference>
<dbReference type="SUPFAM" id="SSF161098">
    <property type="entry name" value="MetI-like"/>
    <property type="match status" value="1"/>
</dbReference>
<evidence type="ECO:0000256" key="4">
    <source>
        <dbReference type="ARBA" id="ARBA00022475"/>
    </source>
</evidence>
<name>A0A380CUJ6_SPHSI</name>
<comment type="function">
    <text evidence="10">Part of the binding-protein-dependent transport system for phosphate; probably responsible for the translocation of the substrate across the membrane.</text>
</comment>